<feature type="region of interest" description="Disordered" evidence="8">
    <location>
        <begin position="111"/>
        <end position="139"/>
    </location>
</feature>
<organism evidence="10 11">
    <name type="scientific">Nepenthes gracilis</name>
    <name type="common">Slender pitcher plant</name>
    <dbReference type="NCBI Taxonomy" id="150966"/>
    <lineage>
        <taxon>Eukaryota</taxon>
        <taxon>Viridiplantae</taxon>
        <taxon>Streptophyta</taxon>
        <taxon>Embryophyta</taxon>
        <taxon>Tracheophyta</taxon>
        <taxon>Spermatophyta</taxon>
        <taxon>Magnoliopsida</taxon>
        <taxon>eudicotyledons</taxon>
        <taxon>Gunneridae</taxon>
        <taxon>Pentapetalae</taxon>
        <taxon>Caryophyllales</taxon>
        <taxon>Nepenthaceae</taxon>
        <taxon>Nepenthes</taxon>
    </lineage>
</organism>
<gene>
    <name evidence="10" type="ORF">Nepgr_025139</name>
</gene>
<evidence type="ECO:0000259" key="9">
    <source>
        <dbReference type="PROSITE" id="PS51032"/>
    </source>
</evidence>
<dbReference type="PANTHER" id="PTHR31985:SF215">
    <property type="entry name" value="OS02G0781300 PROTEIN"/>
    <property type="match status" value="1"/>
</dbReference>
<evidence type="ECO:0000313" key="10">
    <source>
        <dbReference type="EMBL" id="GMH23296.1"/>
    </source>
</evidence>
<dbReference type="SMART" id="SM00380">
    <property type="entry name" value="AP2"/>
    <property type="match status" value="1"/>
</dbReference>
<evidence type="ECO:0000256" key="3">
    <source>
        <dbReference type="ARBA" id="ARBA00023125"/>
    </source>
</evidence>
<feature type="compositionally biased region" description="Low complexity" evidence="8">
    <location>
        <begin position="1"/>
        <end position="20"/>
    </location>
</feature>
<dbReference type="Gene3D" id="3.30.730.10">
    <property type="entry name" value="AP2/ERF domain"/>
    <property type="match status" value="1"/>
</dbReference>
<sequence>MNPVGSSSTADQRAAAAADQSKYKGVRKRKWGKWVSEIRLPNSRERIWLGSFGTAEKAARAFDAAQFCLRGRSAKFNFPDSPPDITGGQSLTPAEIQLAAARYANMDLPHEQGNTPDAMMTEPPQTAEELSPSHSPSVSDGAVQLDNDAMFHGSYSYPYFDPLSSMGSGNYESDLGFFSGFDNYCPLQSPNFDYELYGPGEDICNGDYQGSFLWNF</sequence>
<keyword evidence="6" id="KW-0539">Nucleus</keyword>
<dbReference type="InterPro" id="IPR036955">
    <property type="entry name" value="AP2/ERF_dom_sf"/>
</dbReference>
<evidence type="ECO:0000256" key="6">
    <source>
        <dbReference type="ARBA" id="ARBA00023242"/>
    </source>
</evidence>
<evidence type="ECO:0000256" key="2">
    <source>
        <dbReference type="ARBA" id="ARBA00023015"/>
    </source>
</evidence>
<evidence type="ECO:0000256" key="5">
    <source>
        <dbReference type="ARBA" id="ARBA00023163"/>
    </source>
</evidence>
<evidence type="ECO:0000256" key="7">
    <source>
        <dbReference type="ARBA" id="ARBA00024343"/>
    </source>
</evidence>
<comment type="caution">
    <text evidence="10">The sequence shown here is derived from an EMBL/GenBank/DDBJ whole genome shotgun (WGS) entry which is preliminary data.</text>
</comment>
<dbReference type="GO" id="GO:0003700">
    <property type="term" value="F:DNA-binding transcription factor activity"/>
    <property type="evidence" value="ECO:0007669"/>
    <property type="project" value="InterPro"/>
</dbReference>
<dbReference type="GO" id="GO:0005634">
    <property type="term" value="C:nucleus"/>
    <property type="evidence" value="ECO:0007669"/>
    <property type="project" value="UniProtKB-SubCell"/>
</dbReference>
<evidence type="ECO:0000256" key="1">
    <source>
        <dbReference type="ARBA" id="ARBA00004123"/>
    </source>
</evidence>
<dbReference type="EMBL" id="BSYO01000026">
    <property type="protein sequence ID" value="GMH23296.1"/>
    <property type="molecule type" value="Genomic_DNA"/>
</dbReference>
<dbReference type="Proteomes" id="UP001279734">
    <property type="component" value="Unassembled WGS sequence"/>
</dbReference>
<comment type="similarity">
    <text evidence="7">Belongs to the AP2/ERF transcription factor family. ERF subfamily.</text>
</comment>
<reference evidence="10" key="1">
    <citation type="submission" date="2023-05" db="EMBL/GenBank/DDBJ databases">
        <title>Nepenthes gracilis genome sequencing.</title>
        <authorList>
            <person name="Fukushima K."/>
        </authorList>
    </citation>
    <scope>NUCLEOTIDE SEQUENCE</scope>
    <source>
        <strain evidence="10">SING2019-196</strain>
    </source>
</reference>
<dbReference type="FunFam" id="3.30.730.10:FF:000001">
    <property type="entry name" value="Ethylene-responsive transcription factor 2"/>
    <property type="match status" value="1"/>
</dbReference>
<dbReference type="Pfam" id="PF00847">
    <property type="entry name" value="AP2"/>
    <property type="match status" value="1"/>
</dbReference>
<keyword evidence="11" id="KW-1185">Reference proteome</keyword>
<evidence type="ECO:0000256" key="4">
    <source>
        <dbReference type="ARBA" id="ARBA00023159"/>
    </source>
</evidence>
<keyword evidence="4" id="KW-0010">Activator</keyword>
<accession>A0AAD3Y168</accession>
<evidence type="ECO:0000256" key="8">
    <source>
        <dbReference type="SAM" id="MobiDB-lite"/>
    </source>
</evidence>
<keyword evidence="5" id="KW-0804">Transcription</keyword>
<dbReference type="InterPro" id="IPR001471">
    <property type="entry name" value="AP2/ERF_dom"/>
</dbReference>
<evidence type="ECO:0000313" key="11">
    <source>
        <dbReference type="Proteomes" id="UP001279734"/>
    </source>
</evidence>
<dbReference type="SUPFAM" id="SSF54171">
    <property type="entry name" value="DNA-binding domain"/>
    <property type="match status" value="1"/>
</dbReference>
<dbReference type="AlphaFoldDB" id="A0AAD3Y168"/>
<protein>
    <recommendedName>
        <fullName evidence="9">AP2/ERF domain-containing protein</fullName>
    </recommendedName>
</protein>
<dbReference type="PANTHER" id="PTHR31985">
    <property type="entry name" value="ETHYLENE-RESPONSIVE TRANSCRIPTION FACTOR ERF042-RELATED"/>
    <property type="match status" value="1"/>
</dbReference>
<dbReference type="InterPro" id="IPR051032">
    <property type="entry name" value="AP2/ERF_TF_ERF_subfamily"/>
</dbReference>
<dbReference type="PRINTS" id="PR00367">
    <property type="entry name" value="ETHRSPELEMNT"/>
</dbReference>
<dbReference type="InterPro" id="IPR016177">
    <property type="entry name" value="DNA-bd_dom_sf"/>
</dbReference>
<dbReference type="CDD" id="cd00018">
    <property type="entry name" value="AP2"/>
    <property type="match status" value="1"/>
</dbReference>
<keyword evidence="2" id="KW-0805">Transcription regulation</keyword>
<feature type="region of interest" description="Disordered" evidence="8">
    <location>
        <begin position="1"/>
        <end position="23"/>
    </location>
</feature>
<dbReference type="GO" id="GO:0003677">
    <property type="term" value="F:DNA binding"/>
    <property type="evidence" value="ECO:0007669"/>
    <property type="project" value="UniProtKB-KW"/>
</dbReference>
<dbReference type="PROSITE" id="PS51032">
    <property type="entry name" value="AP2_ERF"/>
    <property type="match status" value="1"/>
</dbReference>
<proteinExistence type="inferred from homology"/>
<name>A0AAD3Y168_NEPGR</name>
<feature type="domain" description="AP2/ERF" evidence="9">
    <location>
        <begin position="22"/>
        <end position="79"/>
    </location>
</feature>
<keyword evidence="3" id="KW-0238">DNA-binding</keyword>
<comment type="subcellular location">
    <subcellularLocation>
        <location evidence="1">Nucleus</location>
    </subcellularLocation>
</comment>